<feature type="chain" id="PRO_5046243809" evidence="1">
    <location>
        <begin position="24"/>
        <end position="208"/>
    </location>
</feature>
<name>A0ABW4KT62_9BURK</name>
<gene>
    <name evidence="3" type="ORF">ACFSF0_07530</name>
</gene>
<dbReference type="InterPro" id="IPR036298">
    <property type="entry name" value="Chalcone_isomerase_sf"/>
</dbReference>
<accession>A0ABW4KT62</accession>
<dbReference type="RefSeq" id="WP_147912586.1">
    <property type="nucleotide sequence ID" value="NZ_JBHUEJ010000016.1"/>
</dbReference>
<sequence length="208" mass="21968">MRSVGVFGWLVAAATVLGGPVCAQQAAAPAREASARGGLPPSLQLAGQNLRLNGKGTRYRAIIKVYDIGLYVGTKVSSLEQLLAAPGPKRLLIVPLRTLTGDSLGVAMVQGMQDNAAPGERLKLIPHMDRLTRIFQAEPSVSPGSEVVIDFVPGKGTIFYVDGVQKGEVVTDPTYFGAVARIWLGPKPVDSNLKDALLGIEARRPETG</sequence>
<dbReference type="Gene3D" id="3.50.70.10">
    <property type="match status" value="1"/>
</dbReference>
<keyword evidence="1" id="KW-0732">Signal</keyword>
<keyword evidence="3" id="KW-0413">Isomerase</keyword>
<dbReference type="InterPro" id="IPR016088">
    <property type="entry name" value="Chalcone_isomerase_3-sand"/>
</dbReference>
<evidence type="ECO:0000313" key="3">
    <source>
        <dbReference type="EMBL" id="MFD1710453.1"/>
    </source>
</evidence>
<dbReference type="InterPro" id="IPR016087">
    <property type="entry name" value="Chalcone_isomerase"/>
</dbReference>
<dbReference type="SUPFAM" id="SSF54626">
    <property type="entry name" value="Chalcone isomerase"/>
    <property type="match status" value="1"/>
</dbReference>
<feature type="signal peptide" evidence="1">
    <location>
        <begin position="1"/>
        <end position="23"/>
    </location>
</feature>
<feature type="domain" description="Chalcone isomerase" evidence="2">
    <location>
        <begin position="39"/>
        <end position="199"/>
    </location>
</feature>
<dbReference type="Pfam" id="PF16036">
    <property type="entry name" value="Chalcone_3"/>
    <property type="match status" value="1"/>
</dbReference>
<comment type="caution">
    <text evidence="3">The sequence shown here is derived from an EMBL/GenBank/DDBJ whole genome shotgun (WGS) entry which is preliminary data.</text>
</comment>
<organism evidence="3 4">
    <name type="scientific">Ottowia flava</name>
    <dbReference type="NCBI Taxonomy" id="2675430"/>
    <lineage>
        <taxon>Bacteria</taxon>
        <taxon>Pseudomonadati</taxon>
        <taxon>Pseudomonadota</taxon>
        <taxon>Betaproteobacteria</taxon>
        <taxon>Burkholderiales</taxon>
        <taxon>Comamonadaceae</taxon>
        <taxon>Ottowia</taxon>
    </lineage>
</organism>
<dbReference type="EMBL" id="JBHUEJ010000016">
    <property type="protein sequence ID" value="MFD1710453.1"/>
    <property type="molecule type" value="Genomic_DNA"/>
</dbReference>
<reference evidence="4" key="1">
    <citation type="journal article" date="2019" name="Int. J. Syst. Evol. Microbiol.">
        <title>The Global Catalogue of Microorganisms (GCM) 10K type strain sequencing project: providing services to taxonomists for standard genome sequencing and annotation.</title>
        <authorList>
            <consortium name="The Broad Institute Genomics Platform"/>
            <consortium name="The Broad Institute Genome Sequencing Center for Infectious Disease"/>
            <person name="Wu L."/>
            <person name="Ma J."/>
        </authorList>
    </citation>
    <scope>NUCLEOTIDE SEQUENCE [LARGE SCALE GENOMIC DNA]</scope>
    <source>
        <strain evidence="4">LMG 29247</strain>
    </source>
</reference>
<protein>
    <submittedName>
        <fullName evidence="3">Chalcone isomerase family protein</fullName>
    </submittedName>
</protein>
<evidence type="ECO:0000313" key="4">
    <source>
        <dbReference type="Proteomes" id="UP001597304"/>
    </source>
</evidence>
<evidence type="ECO:0000256" key="1">
    <source>
        <dbReference type="SAM" id="SignalP"/>
    </source>
</evidence>
<proteinExistence type="predicted"/>
<dbReference type="GO" id="GO:0016853">
    <property type="term" value="F:isomerase activity"/>
    <property type="evidence" value="ECO:0007669"/>
    <property type="project" value="UniProtKB-KW"/>
</dbReference>
<keyword evidence="4" id="KW-1185">Reference proteome</keyword>
<dbReference type="Proteomes" id="UP001597304">
    <property type="component" value="Unassembled WGS sequence"/>
</dbReference>
<evidence type="ECO:0000259" key="2">
    <source>
        <dbReference type="Pfam" id="PF16036"/>
    </source>
</evidence>